<organism evidence="4 5">
    <name type="scientific">Drosophila mauritiana</name>
    <name type="common">Fruit fly</name>
    <dbReference type="NCBI Taxonomy" id="7226"/>
    <lineage>
        <taxon>Eukaryota</taxon>
        <taxon>Metazoa</taxon>
        <taxon>Ecdysozoa</taxon>
        <taxon>Arthropoda</taxon>
        <taxon>Hexapoda</taxon>
        <taxon>Insecta</taxon>
        <taxon>Pterygota</taxon>
        <taxon>Neoptera</taxon>
        <taxon>Endopterygota</taxon>
        <taxon>Diptera</taxon>
        <taxon>Brachycera</taxon>
        <taxon>Muscomorpha</taxon>
        <taxon>Ephydroidea</taxon>
        <taxon>Drosophilidae</taxon>
        <taxon>Drosophila</taxon>
        <taxon>Sophophora</taxon>
    </lineage>
</organism>
<feature type="region of interest" description="Disordered" evidence="1">
    <location>
        <begin position="231"/>
        <end position="251"/>
    </location>
</feature>
<sequence length="469" mass="50934">MTFYWWSHWFWITLILSVNLLSSHVHTYPSQEAESLTSSPHTQSQPQPVRTTKLYQTTVTQMWGPATQSNIMDLTHRPTTTRPVVTPSYGGNPELAQVHDVEQAVELQEEDEVVEEEELPLNDRDQQEQDEIRDQERGQDEADADPDADADIEDAVANEELAQFEFKRSADFTSDQLNNFTNFSSSTSTNGSSSSSTTTKPVAISSSSPASTTTTTAKVLATSPAAAIIPPAGGSASTSTPAGSAATPSTPKIHTEWLSDELLAGASGGLGSAVTAEGEKAPFTLENANKEDELRRAESEHRSRKSKVLSAEYKHINRYINFSGDTKSLLTRSASAAPSVAGSVAGSGFYDGGVGDEGNISSEALAIQRTYFLDAGAISAICFTVFGVCCTVGTIGIVLYRRRYLNKPQALSEPDSSVYIDDSTMRFSLLILQDNSDEMYSLDNDSFLNSLEAMTIQNYWTDTVKHTKL</sequence>
<feature type="compositionally biased region" description="Basic and acidic residues" evidence="1">
    <location>
        <begin position="121"/>
        <end position="140"/>
    </location>
</feature>
<reference evidence="5" key="1">
    <citation type="submission" date="2025-08" db="UniProtKB">
        <authorList>
            <consortium name="RefSeq"/>
        </authorList>
    </citation>
    <scope>IDENTIFICATION</scope>
    <source>
        <strain evidence="5">Mau12</strain>
        <tissue evidence="5">Whole Body</tissue>
    </source>
</reference>
<evidence type="ECO:0000313" key="5">
    <source>
        <dbReference type="RefSeq" id="XP_033170427.1"/>
    </source>
</evidence>
<evidence type="ECO:0000256" key="2">
    <source>
        <dbReference type="SAM" id="Phobius"/>
    </source>
</evidence>
<keyword evidence="2" id="KW-0472">Membrane</keyword>
<feature type="region of interest" description="Disordered" evidence="1">
    <location>
        <begin position="73"/>
        <end position="147"/>
    </location>
</feature>
<feature type="compositionally biased region" description="Acidic residues" evidence="1">
    <location>
        <begin position="107"/>
        <end position="120"/>
    </location>
</feature>
<feature type="transmembrane region" description="Helical" evidence="2">
    <location>
        <begin position="377"/>
        <end position="400"/>
    </location>
</feature>
<keyword evidence="3" id="KW-0732">Signal</keyword>
<keyword evidence="2" id="KW-1133">Transmembrane helix</keyword>
<evidence type="ECO:0000256" key="3">
    <source>
        <dbReference type="SAM" id="SignalP"/>
    </source>
</evidence>
<protein>
    <submittedName>
        <fullName evidence="5">Uncharacterized protein DDB_G0271670 isoform X1</fullName>
    </submittedName>
</protein>
<dbReference type="AlphaFoldDB" id="A0A6P8KUF0"/>
<evidence type="ECO:0000313" key="4">
    <source>
        <dbReference type="Proteomes" id="UP000515162"/>
    </source>
</evidence>
<feature type="region of interest" description="Disordered" evidence="1">
    <location>
        <begin position="279"/>
        <end position="302"/>
    </location>
</feature>
<feature type="compositionally biased region" description="Low complexity" evidence="1">
    <location>
        <begin position="77"/>
        <end position="87"/>
    </location>
</feature>
<proteinExistence type="predicted"/>
<keyword evidence="2" id="KW-0812">Transmembrane</keyword>
<dbReference type="GeneID" id="117147589"/>
<feature type="chain" id="PRO_5028350943" evidence="3">
    <location>
        <begin position="28"/>
        <end position="469"/>
    </location>
</feature>
<evidence type="ECO:0000256" key="1">
    <source>
        <dbReference type="SAM" id="MobiDB-lite"/>
    </source>
</evidence>
<feature type="compositionally biased region" description="Basic and acidic residues" evidence="1">
    <location>
        <begin position="288"/>
        <end position="301"/>
    </location>
</feature>
<feature type="signal peptide" evidence="3">
    <location>
        <begin position="1"/>
        <end position="27"/>
    </location>
</feature>
<feature type="region of interest" description="Disordered" evidence="1">
    <location>
        <begin position="184"/>
        <end position="212"/>
    </location>
</feature>
<dbReference type="Proteomes" id="UP000515162">
    <property type="component" value="Chromosome X"/>
</dbReference>
<name>A0A6P8KUF0_DROMA</name>
<gene>
    <name evidence="5" type="primary">LOC117147589</name>
</gene>
<keyword evidence="4" id="KW-1185">Reference proteome</keyword>
<accession>A0A6P8KUF0</accession>
<dbReference type="RefSeq" id="XP_033170427.1">
    <property type="nucleotide sequence ID" value="XM_033314536.1"/>
</dbReference>